<evidence type="ECO:0000256" key="1">
    <source>
        <dbReference type="SAM" id="Phobius"/>
    </source>
</evidence>
<organism evidence="3 4">
    <name type="scientific">Georgenia deserti</name>
    <dbReference type="NCBI Taxonomy" id="2093781"/>
    <lineage>
        <taxon>Bacteria</taxon>
        <taxon>Bacillati</taxon>
        <taxon>Actinomycetota</taxon>
        <taxon>Actinomycetes</taxon>
        <taxon>Micrococcales</taxon>
        <taxon>Bogoriellaceae</taxon>
        <taxon>Georgenia</taxon>
    </lineage>
</organism>
<keyword evidence="2" id="KW-0732">Signal</keyword>
<keyword evidence="1" id="KW-0472">Membrane</keyword>
<dbReference type="Proteomes" id="UP001597277">
    <property type="component" value="Unassembled WGS sequence"/>
</dbReference>
<keyword evidence="1" id="KW-0812">Transmembrane</keyword>
<feature type="transmembrane region" description="Helical" evidence="1">
    <location>
        <begin position="74"/>
        <end position="95"/>
    </location>
</feature>
<evidence type="ECO:0000313" key="3">
    <source>
        <dbReference type="EMBL" id="MFD1717089.1"/>
    </source>
</evidence>
<dbReference type="EMBL" id="JBHUEE010000002">
    <property type="protein sequence ID" value="MFD1717089.1"/>
    <property type="molecule type" value="Genomic_DNA"/>
</dbReference>
<dbReference type="RefSeq" id="WP_388002647.1">
    <property type="nucleotide sequence ID" value="NZ_JBHUEE010000002.1"/>
</dbReference>
<feature type="chain" id="PRO_5045733121" evidence="2">
    <location>
        <begin position="26"/>
        <end position="103"/>
    </location>
</feature>
<accession>A0ABW4L536</accession>
<evidence type="ECO:0000313" key="4">
    <source>
        <dbReference type="Proteomes" id="UP001597277"/>
    </source>
</evidence>
<name>A0ABW4L536_9MICO</name>
<evidence type="ECO:0000256" key="2">
    <source>
        <dbReference type="SAM" id="SignalP"/>
    </source>
</evidence>
<gene>
    <name evidence="3" type="ORF">ACFSE6_04535</name>
</gene>
<proteinExistence type="predicted"/>
<sequence length="103" mass="10763">MKRQTLTSFGAGVLCANSLPHLATAAAGHQHMTPLAGKASNRWVNLVWGGVNLVGGLALVAGPQGGGRRWGRRYHAFGYGVAAFSLWAAVAEHIFPLNVDDAA</sequence>
<comment type="caution">
    <text evidence="3">The sequence shown here is derived from an EMBL/GenBank/DDBJ whole genome shotgun (WGS) entry which is preliminary data.</text>
</comment>
<keyword evidence="4" id="KW-1185">Reference proteome</keyword>
<feature type="signal peptide" evidence="2">
    <location>
        <begin position="1"/>
        <end position="25"/>
    </location>
</feature>
<reference evidence="4" key="1">
    <citation type="journal article" date="2019" name="Int. J. Syst. Evol. Microbiol.">
        <title>The Global Catalogue of Microorganisms (GCM) 10K type strain sequencing project: providing services to taxonomists for standard genome sequencing and annotation.</title>
        <authorList>
            <consortium name="The Broad Institute Genomics Platform"/>
            <consortium name="The Broad Institute Genome Sequencing Center for Infectious Disease"/>
            <person name="Wu L."/>
            <person name="Ma J."/>
        </authorList>
    </citation>
    <scope>NUCLEOTIDE SEQUENCE [LARGE SCALE GENOMIC DNA]</scope>
    <source>
        <strain evidence="4">JCM 17130</strain>
    </source>
</reference>
<keyword evidence="1" id="KW-1133">Transmembrane helix</keyword>
<protein>
    <submittedName>
        <fullName evidence="3">Uncharacterized protein</fullName>
    </submittedName>
</protein>
<feature type="transmembrane region" description="Helical" evidence="1">
    <location>
        <begin position="41"/>
        <end position="62"/>
    </location>
</feature>